<dbReference type="EMBL" id="AZHC01000001">
    <property type="protein sequence ID" value="OAA52067.1"/>
    <property type="molecule type" value="Genomic_DNA"/>
</dbReference>
<evidence type="ECO:0000313" key="1">
    <source>
        <dbReference type="EMBL" id="OAA52067.1"/>
    </source>
</evidence>
<sequence length="94" mass="9915">MIPGQRMDHSLIIHSIFGEAAQASTVKLCLGSDATPKFQQLQYSGDALDPELPSSDKVAPEVDPSSVELAMDGLDTAVEILGWAESSDTVVLDG</sequence>
<comment type="caution">
    <text evidence="1">The sequence shown here is derived from an EMBL/GenBank/DDBJ whole genome shotgun (WGS) entry which is preliminary data.</text>
</comment>
<reference evidence="1 2" key="1">
    <citation type="journal article" date="2016" name="Genome Biol. Evol.">
        <title>Divergent and convergent evolution of fungal pathogenicity.</title>
        <authorList>
            <person name="Shang Y."/>
            <person name="Xiao G."/>
            <person name="Zheng P."/>
            <person name="Cen K."/>
            <person name="Zhan S."/>
            <person name="Wang C."/>
        </authorList>
    </citation>
    <scope>NUCLEOTIDE SEQUENCE [LARGE SCALE GENOMIC DNA]</scope>
    <source>
        <strain evidence="1 2">RCEF 4871</strain>
    </source>
</reference>
<dbReference type="AlphaFoldDB" id="A0A167KR03"/>
<dbReference type="Proteomes" id="UP000243498">
    <property type="component" value="Unassembled WGS sequence"/>
</dbReference>
<name>A0A167KR03_METRR</name>
<evidence type="ECO:0000313" key="2">
    <source>
        <dbReference type="Proteomes" id="UP000243498"/>
    </source>
</evidence>
<proteinExistence type="predicted"/>
<accession>A0A167KR03</accession>
<gene>
    <name evidence="1" type="ORF">NOR_00660</name>
</gene>
<protein>
    <submittedName>
        <fullName evidence="1">Uncharacterized protein</fullName>
    </submittedName>
</protein>
<organism evidence="1 2">
    <name type="scientific">Metarhizium rileyi (strain RCEF 4871)</name>
    <name type="common">Nomuraea rileyi</name>
    <dbReference type="NCBI Taxonomy" id="1649241"/>
    <lineage>
        <taxon>Eukaryota</taxon>
        <taxon>Fungi</taxon>
        <taxon>Dikarya</taxon>
        <taxon>Ascomycota</taxon>
        <taxon>Pezizomycotina</taxon>
        <taxon>Sordariomycetes</taxon>
        <taxon>Hypocreomycetidae</taxon>
        <taxon>Hypocreales</taxon>
        <taxon>Clavicipitaceae</taxon>
        <taxon>Metarhizium</taxon>
    </lineage>
</organism>
<keyword evidence="2" id="KW-1185">Reference proteome</keyword>